<dbReference type="GO" id="GO:0005201">
    <property type="term" value="F:extracellular matrix structural constituent"/>
    <property type="evidence" value="ECO:0007669"/>
    <property type="project" value="TreeGrafter"/>
</dbReference>
<dbReference type="GO" id="GO:0030198">
    <property type="term" value="P:extracellular matrix organization"/>
    <property type="evidence" value="ECO:0007669"/>
    <property type="project" value="TreeGrafter"/>
</dbReference>
<evidence type="ECO:0000313" key="4">
    <source>
        <dbReference type="Proteomes" id="UP001344447"/>
    </source>
</evidence>
<gene>
    <name evidence="3" type="ORF">RB653_001450</name>
</gene>
<organism evidence="3 4">
    <name type="scientific">Dictyostelium firmibasis</name>
    <dbReference type="NCBI Taxonomy" id="79012"/>
    <lineage>
        <taxon>Eukaryota</taxon>
        <taxon>Amoebozoa</taxon>
        <taxon>Evosea</taxon>
        <taxon>Eumycetozoa</taxon>
        <taxon>Dictyostelia</taxon>
        <taxon>Dictyosteliales</taxon>
        <taxon>Dictyosteliaceae</taxon>
        <taxon>Dictyostelium</taxon>
    </lineage>
</organism>
<protein>
    <recommendedName>
        <fullName evidence="2">Carbohydrate binding domain-containing protein</fullName>
    </recommendedName>
</protein>
<accession>A0AAN7UGQ1</accession>
<dbReference type="GO" id="GO:0031012">
    <property type="term" value="C:extracellular matrix"/>
    <property type="evidence" value="ECO:0007669"/>
    <property type="project" value="TreeGrafter"/>
</dbReference>
<dbReference type="EMBL" id="JAVFKY010000002">
    <property type="protein sequence ID" value="KAK5581418.1"/>
    <property type="molecule type" value="Genomic_DNA"/>
</dbReference>
<keyword evidence="4" id="KW-1185">Reference proteome</keyword>
<sequence>MKLISIFCVLLLSIAFSSASTNVCKYGEISYTLNNVCSCIPYYSCHYVSLSQNVITSYQSNGETFTQYSVDITNHVGINIKNIVIGTDATLNLRDSSSLWGMQKLSNGDLILPTVQPSINKDASYTFGFILKGNTRANLYIKAVVY</sequence>
<evidence type="ECO:0000256" key="1">
    <source>
        <dbReference type="SAM" id="SignalP"/>
    </source>
</evidence>
<dbReference type="InterPro" id="IPR019028">
    <property type="entry name" value="CBM_49"/>
</dbReference>
<feature type="signal peptide" evidence="1">
    <location>
        <begin position="1"/>
        <end position="19"/>
    </location>
</feature>
<keyword evidence="1" id="KW-0732">Signal</keyword>
<proteinExistence type="predicted"/>
<dbReference type="Pfam" id="PF09478">
    <property type="entry name" value="CBM49"/>
    <property type="match status" value="1"/>
</dbReference>
<feature type="domain" description="Carbohydrate binding" evidence="2">
    <location>
        <begin position="48"/>
        <end position="134"/>
    </location>
</feature>
<name>A0AAN7UGQ1_9MYCE</name>
<feature type="chain" id="PRO_5043040720" description="Carbohydrate binding domain-containing protein" evidence="1">
    <location>
        <begin position="20"/>
        <end position="146"/>
    </location>
</feature>
<dbReference type="AlphaFoldDB" id="A0AAN7UGQ1"/>
<reference evidence="3 4" key="1">
    <citation type="submission" date="2023-11" db="EMBL/GenBank/DDBJ databases">
        <title>Dfirmibasis_genome.</title>
        <authorList>
            <person name="Edelbroek B."/>
            <person name="Kjellin J."/>
            <person name="Jerlstrom-Hultqvist J."/>
            <person name="Soderbom F."/>
        </authorList>
    </citation>
    <scope>NUCLEOTIDE SEQUENCE [LARGE SCALE GENOMIC DNA]</scope>
    <source>
        <strain evidence="3 4">TNS-C-14</strain>
    </source>
</reference>
<dbReference type="SMART" id="SM01063">
    <property type="entry name" value="CBM49"/>
    <property type="match status" value="1"/>
</dbReference>
<dbReference type="InterPro" id="IPR052879">
    <property type="entry name" value="Dd_Spore_Germination_Stalk"/>
</dbReference>
<evidence type="ECO:0000313" key="3">
    <source>
        <dbReference type="EMBL" id="KAK5581418.1"/>
    </source>
</evidence>
<dbReference type="PANTHER" id="PTHR33239">
    <property type="entry name" value="CELLULOSE-BINDING DOMAIN-CONTAINING PROTEIN-RELATED"/>
    <property type="match status" value="1"/>
</dbReference>
<comment type="caution">
    <text evidence="3">The sequence shown here is derived from an EMBL/GenBank/DDBJ whole genome shotgun (WGS) entry which is preliminary data.</text>
</comment>
<dbReference type="Proteomes" id="UP001344447">
    <property type="component" value="Unassembled WGS sequence"/>
</dbReference>
<dbReference type="GO" id="GO:0030246">
    <property type="term" value="F:carbohydrate binding"/>
    <property type="evidence" value="ECO:0007669"/>
    <property type="project" value="InterPro"/>
</dbReference>
<evidence type="ECO:0000259" key="2">
    <source>
        <dbReference type="SMART" id="SM01063"/>
    </source>
</evidence>